<proteinExistence type="predicted"/>
<organism evidence="1 2">
    <name type="scientific">Chengkuizengella axinellae</name>
    <dbReference type="NCBI Taxonomy" id="3064388"/>
    <lineage>
        <taxon>Bacteria</taxon>
        <taxon>Bacillati</taxon>
        <taxon>Bacillota</taxon>
        <taxon>Bacilli</taxon>
        <taxon>Bacillales</taxon>
        <taxon>Paenibacillaceae</taxon>
        <taxon>Chengkuizengella</taxon>
    </lineage>
</organism>
<name>A0ABT9IV26_9BACL</name>
<evidence type="ECO:0000313" key="1">
    <source>
        <dbReference type="EMBL" id="MDP5273220.1"/>
    </source>
</evidence>
<keyword evidence="2" id="KW-1185">Reference proteome</keyword>
<dbReference type="RefSeq" id="WP_305990504.1">
    <property type="nucleotide sequence ID" value="NZ_JAVAMP010000001.1"/>
</dbReference>
<evidence type="ECO:0008006" key="3">
    <source>
        <dbReference type="Google" id="ProtNLM"/>
    </source>
</evidence>
<dbReference type="EMBL" id="JAVAMP010000001">
    <property type="protein sequence ID" value="MDP5273220.1"/>
    <property type="molecule type" value="Genomic_DNA"/>
</dbReference>
<sequence length="156" mass="16860">MSIFDDNKCECCVCPMLNVLNQLIGQNVNIITPVAVSLTSNLIEVKDSIAFTTRGNFPACNIIGVSYFTENLPNEINLRPSVRKNVGVCACCEDPNTNLLNSLIGQSIIPEIPSPVNFTPQFVIEVGNGTVKLGRPATSTFEIILSTCTIVRITLA</sequence>
<evidence type="ECO:0000313" key="2">
    <source>
        <dbReference type="Proteomes" id="UP001231941"/>
    </source>
</evidence>
<protein>
    <recommendedName>
        <fullName evidence="3">DUF4489 domain-containing protein</fullName>
    </recommendedName>
</protein>
<reference evidence="1 2" key="1">
    <citation type="submission" date="2023-08" db="EMBL/GenBank/DDBJ databases">
        <authorList>
            <person name="Park J.-S."/>
        </authorList>
    </citation>
    <scope>NUCLEOTIDE SEQUENCE [LARGE SCALE GENOMIC DNA]</scope>
    <source>
        <strain evidence="1 2">2205SS18-9</strain>
    </source>
</reference>
<gene>
    <name evidence="1" type="ORF">Q5Y73_03820</name>
</gene>
<comment type="caution">
    <text evidence="1">The sequence shown here is derived from an EMBL/GenBank/DDBJ whole genome shotgun (WGS) entry which is preliminary data.</text>
</comment>
<dbReference type="Proteomes" id="UP001231941">
    <property type="component" value="Unassembled WGS sequence"/>
</dbReference>
<accession>A0ABT9IV26</accession>